<dbReference type="SMART" id="SM00448">
    <property type="entry name" value="REC"/>
    <property type="match status" value="1"/>
</dbReference>
<dbReference type="Pfam" id="PF00072">
    <property type="entry name" value="Response_reg"/>
    <property type="match status" value="1"/>
</dbReference>
<comment type="caution">
    <text evidence="4">The sequence shown here is derived from an EMBL/GenBank/DDBJ whole genome shotgun (WGS) entry which is preliminary data.</text>
</comment>
<dbReference type="SUPFAM" id="SSF52172">
    <property type="entry name" value="CheY-like"/>
    <property type="match status" value="1"/>
</dbReference>
<dbReference type="RefSeq" id="WP_075804542.1">
    <property type="nucleotide sequence ID" value="NZ_MKZO01000034.1"/>
</dbReference>
<dbReference type="Gene3D" id="3.40.50.2300">
    <property type="match status" value="1"/>
</dbReference>
<name>A0A1Q9R1P8_PSEPU</name>
<keyword evidence="1" id="KW-0597">Phosphoprotein</keyword>
<dbReference type="Pfam" id="PF00563">
    <property type="entry name" value="EAL"/>
    <property type="match status" value="1"/>
</dbReference>
<dbReference type="SMART" id="SM00052">
    <property type="entry name" value="EAL"/>
    <property type="match status" value="1"/>
</dbReference>
<proteinExistence type="predicted"/>
<dbReference type="GO" id="GO:0071111">
    <property type="term" value="F:cyclic-guanylate-specific phosphodiesterase activity"/>
    <property type="evidence" value="ECO:0007669"/>
    <property type="project" value="InterPro"/>
</dbReference>
<protein>
    <submittedName>
        <fullName evidence="4">Phytochrome-like protein cph2</fullName>
    </submittedName>
</protein>
<evidence type="ECO:0000259" key="2">
    <source>
        <dbReference type="PROSITE" id="PS50110"/>
    </source>
</evidence>
<accession>A0A1Q9R1P8</accession>
<dbReference type="CDD" id="cd01948">
    <property type="entry name" value="EAL"/>
    <property type="match status" value="1"/>
</dbReference>
<dbReference type="InterPro" id="IPR001633">
    <property type="entry name" value="EAL_dom"/>
</dbReference>
<dbReference type="PROSITE" id="PS50883">
    <property type="entry name" value="EAL"/>
    <property type="match status" value="1"/>
</dbReference>
<dbReference type="PROSITE" id="PS50110">
    <property type="entry name" value="RESPONSE_REGULATORY"/>
    <property type="match status" value="1"/>
</dbReference>
<evidence type="ECO:0000313" key="4">
    <source>
        <dbReference type="EMBL" id="OLS61320.1"/>
    </source>
</evidence>
<dbReference type="Proteomes" id="UP000186736">
    <property type="component" value="Unassembled WGS sequence"/>
</dbReference>
<dbReference type="SUPFAM" id="SSF141868">
    <property type="entry name" value="EAL domain-like"/>
    <property type="match status" value="1"/>
</dbReference>
<dbReference type="InterPro" id="IPR035919">
    <property type="entry name" value="EAL_sf"/>
</dbReference>
<organism evidence="4 5">
    <name type="scientific">Pseudomonas putida</name>
    <name type="common">Arthrobacter siderocapsulatus</name>
    <dbReference type="NCBI Taxonomy" id="303"/>
    <lineage>
        <taxon>Bacteria</taxon>
        <taxon>Pseudomonadati</taxon>
        <taxon>Pseudomonadota</taxon>
        <taxon>Gammaproteobacteria</taxon>
        <taxon>Pseudomonadales</taxon>
        <taxon>Pseudomonadaceae</taxon>
        <taxon>Pseudomonas</taxon>
    </lineage>
</organism>
<dbReference type="EMBL" id="MKZO01000034">
    <property type="protein sequence ID" value="OLS61320.1"/>
    <property type="molecule type" value="Genomic_DNA"/>
</dbReference>
<dbReference type="PANTHER" id="PTHR33121:SF70">
    <property type="entry name" value="SIGNALING PROTEIN YKOW"/>
    <property type="match status" value="1"/>
</dbReference>
<dbReference type="PANTHER" id="PTHR33121">
    <property type="entry name" value="CYCLIC DI-GMP PHOSPHODIESTERASE PDEF"/>
    <property type="match status" value="1"/>
</dbReference>
<dbReference type="InterPro" id="IPR050706">
    <property type="entry name" value="Cyclic-di-GMP_PDE-like"/>
</dbReference>
<dbReference type="GO" id="GO:0000160">
    <property type="term" value="P:phosphorelay signal transduction system"/>
    <property type="evidence" value="ECO:0007669"/>
    <property type="project" value="InterPro"/>
</dbReference>
<feature type="modified residue" description="4-aspartylphosphate" evidence="1">
    <location>
        <position position="56"/>
    </location>
</feature>
<dbReference type="OrthoDB" id="9812358at2"/>
<feature type="domain" description="Response regulatory" evidence="2">
    <location>
        <begin position="5"/>
        <end position="126"/>
    </location>
</feature>
<gene>
    <name evidence="4" type="primary">cph2_8</name>
    <name evidence="4" type="ORF">PSEMO_37660</name>
</gene>
<evidence type="ECO:0000259" key="3">
    <source>
        <dbReference type="PROSITE" id="PS50883"/>
    </source>
</evidence>
<reference evidence="4 5" key="1">
    <citation type="submission" date="2016-10" db="EMBL/GenBank/DDBJ databases">
        <title>Genome Sequence of Pseudomonas putida GM4FR.</title>
        <authorList>
            <person name="Poehlein A."/>
            <person name="Wemheuer F."/>
            <person name="Hollensteiner J."/>
            <person name="Wemheuer B."/>
        </authorList>
    </citation>
    <scope>NUCLEOTIDE SEQUENCE [LARGE SCALE GENOMIC DNA]</scope>
    <source>
        <strain evidence="4 5">GM4FR</strain>
    </source>
</reference>
<feature type="domain" description="EAL" evidence="3">
    <location>
        <begin position="138"/>
        <end position="393"/>
    </location>
</feature>
<sequence length="403" mass="43775">MHSLKVLILEDHPFQLMALHQMLNANGVFDVLTAESVPVAMQMLERRGPVDVAICDLYMDGPDGLAMIRHLAQHRLASGLIVLSDAEPALLETIAELTPQLGLRLLGCVQKPASGALLHRLLSDYQDSAAAPKATAQILELARLSPEQLAHSRNQWKVSYQPKIDANGTLIGVEAAVRWQHPTLGLLAPGAFFIPQQGAALLEMLTWHVLEKAVAVSEAIRLEDQRPLPVAVNVPPAILLDEGFVDRLGELLIQHRLPASALTLEFAECHCAQLNNVQLQRLANLRKLGCHLCLDGFGRGAANLRQLFDLPLSELKLPGEFVRGMTEDGKKAAIVASALILARRGELDVVVEDVDTLADWQAVQGLGHVRVQGGFIAWPMSGGELLKWINAREPSTNGQQGVA</sequence>
<dbReference type="Gene3D" id="3.20.20.450">
    <property type="entry name" value="EAL domain"/>
    <property type="match status" value="1"/>
</dbReference>
<dbReference type="InterPro" id="IPR001789">
    <property type="entry name" value="Sig_transdc_resp-reg_receiver"/>
</dbReference>
<evidence type="ECO:0000256" key="1">
    <source>
        <dbReference type="PROSITE-ProRule" id="PRU00169"/>
    </source>
</evidence>
<dbReference type="InterPro" id="IPR011006">
    <property type="entry name" value="CheY-like_superfamily"/>
</dbReference>
<dbReference type="AlphaFoldDB" id="A0A1Q9R1P8"/>
<evidence type="ECO:0000313" key="5">
    <source>
        <dbReference type="Proteomes" id="UP000186736"/>
    </source>
</evidence>